<dbReference type="Proteomes" id="UP000886595">
    <property type="component" value="Unassembled WGS sequence"/>
</dbReference>
<reference evidence="2 3" key="1">
    <citation type="submission" date="2020-02" db="EMBL/GenBank/DDBJ databases">
        <authorList>
            <person name="Ma Q."/>
            <person name="Huang Y."/>
            <person name="Song X."/>
            <person name="Pei D."/>
        </authorList>
    </citation>
    <scope>NUCLEOTIDE SEQUENCE [LARGE SCALE GENOMIC DNA]</scope>
    <source>
        <strain evidence="2">Sxm20200214</strain>
        <tissue evidence="2">Leaf</tissue>
    </source>
</reference>
<organism evidence="2 3">
    <name type="scientific">Brassica carinata</name>
    <name type="common">Ethiopian mustard</name>
    <name type="synonym">Abyssinian cabbage</name>
    <dbReference type="NCBI Taxonomy" id="52824"/>
    <lineage>
        <taxon>Eukaryota</taxon>
        <taxon>Viridiplantae</taxon>
        <taxon>Streptophyta</taxon>
        <taxon>Embryophyta</taxon>
        <taxon>Tracheophyta</taxon>
        <taxon>Spermatophyta</taxon>
        <taxon>Magnoliopsida</taxon>
        <taxon>eudicotyledons</taxon>
        <taxon>Gunneridae</taxon>
        <taxon>Pentapetalae</taxon>
        <taxon>rosids</taxon>
        <taxon>malvids</taxon>
        <taxon>Brassicales</taxon>
        <taxon>Brassicaceae</taxon>
        <taxon>Brassiceae</taxon>
        <taxon>Brassica</taxon>
    </lineage>
</organism>
<proteinExistence type="predicted"/>
<comment type="caution">
    <text evidence="2">The sequence shown here is derived from an EMBL/GenBank/DDBJ whole genome shotgun (WGS) entry which is preliminary data.</text>
</comment>
<dbReference type="EMBL" id="JAAMPC010000002">
    <property type="protein sequence ID" value="KAG2328561.1"/>
    <property type="molecule type" value="Genomic_DNA"/>
</dbReference>
<dbReference type="AlphaFoldDB" id="A0A8X7WEE2"/>
<accession>A0A8X7WEE2</accession>
<gene>
    <name evidence="2" type="ORF">Bca52824_011289</name>
</gene>
<feature type="region of interest" description="Disordered" evidence="1">
    <location>
        <begin position="74"/>
        <end position="113"/>
    </location>
</feature>
<name>A0A8X7WEE2_BRACI</name>
<protein>
    <submittedName>
        <fullName evidence="2">Uncharacterized protein</fullName>
    </submittedName>
</protein>
<keyword evidence="3" id="KW-1185">Reference proteome</keyword>
<evidence type="ECO:0000256" key="1">
    <source>
        <dbReference type="SAM" id="MobiDB-lite"/>
    </source>
</evidence>
<evidence type="ECO:0000313" key="2">
    <source>
        <dbReference type="EMBL" id="KAG2328561.1"/>
    </source>
</evidence>
<sequence>MDLGVPDLVSVRLVLVERRLQSTKIQKRGERLQYGATTEHYERRRLYGWRRDWSERHRSGEAAARMRSTWFEADKHGGAVGNPPESHGVGGQDSEMEARTSSSHGERQSQERLVAARAIEEGEVEG</sequence>
<evidence type="ECO:0000313" key="3">
    <source>
        <dbReference type="Proteomes" id="UP000886595"/>
    </source>
</evidence>